<comment type="similarity">
    <text evidence="2 7 8">Belongs to the peptidase C12 family.</text>
</comment>
<feature type="site" description="Important for enzyme activity" evidence="7">
    <location>
        <position position="195"/>
    </location>
</feature>
<accession>A0AAD7BRN4</accession>
<name>A0AAD7BRN4_9AGAR</name>
<feature type="domain" description="UCH catalytic" evidence="9">
    <location>
        <begin position="7"/>
        <end position="244"/>
    </location>
</feature>
<dbReference type="GO" id="GO:0006511">
    <property type="term" value="P:ubiquitin-dependent protein catabolic process"/>
    <property type="evidence" value="ECO:0007669"/>
    <property type="project" value="UniProtKB-UniRule"/>
</dbReference>
<dbReference type="InterPro" id="IPR036959">
    <property type="entry name" value="Peptidase_C12_UCH_sf"/>
</dbReference>
<keyword evidence="4 7" id="KW-0833">Ubl conjugation pathway</keyword>
<dbReference type="Gene3D" id="3.40.532.10">
    <property type="entry name" value="Peptidase C12, ubiquitin carboxyl-terminal hydrolase"/>
    <property type="match status" value="1"/>
</dbReference>
<gene>
    <name evidence="10" type="ORF">FB45DRAFT_794669</name>
</gene>
<evidence type="ECO:0000313" key="10">
    <source>
        <dbReference type="EMBL" id="KAJ7628754.1"/>
    </source>
</evidence>
<keyword evidence="5 7" id="KW-0378">Hydrolase</keyword>
<comment type="catalytic activity">
    <reaction evidence="1 7 8">
        <text>Thiol-dependent hydrolysis of ester, thioester, amide, peptide and isopeptide bonds formed by the C-terminal Gly of ubiquitin (a 76-residue protein attached to proteins as an intracellular targeting signal).</text>
        <dbReference type="EC" id="3.4.19.12"/>
    </reaction>
</comment>
<sequence>MQDGHFSGVPLESDPEIFNTVLRGLGVHSLECRDVLSVHTEDLLPGADLALPTPVYALILLYNATEEYEAGIRAARQKERDEGRGYAGRGEDEPVLWFEQKIRHACGFFALLHAVANLPERDKFIAPDSLLANLLATTIPLEPTERADALKASAALAQVYNPASQRGSTPITEEVRGHYVCFVPSPKNGHIYELDGGKNGPVDHDALLGGDRDTLSGGMKLVRDFIRDNLDPQNPGFHVLALVANE</sequence>
<organism evidence="10 11">
    <name type="scientific">Roridomyces roridus</name>
    <dbReference type="NCBI Taxonomy" id="1738132"/>
    <lineage>
        <taxon>Eukaryota</taxon>
        <taxon>Fungi</taxon>
        <taxon>Dikarya</taxon>
        <taxon>Basidiomycota</taxon>
        <taxon>Agaricomycotina</taxon>
        <taxon>Agaricomycetes</taxon>
        <taxon>Agaricomycetidae</taxon>
        <taxon>Agaricales</taxon>
        <taxon>Marasmiineae</taxon>
        <taxon>Mycenaceae</taxon>
        <taxon>Roridomyces</taxon>
    </lineage>
</organism>
<feature type="active site" description="Proton donor" evidence="7">
    <location>
        <position position="178"/>
    </location>
</feature>
<protein>
    <recommendedName>
        <fullName evidence="8">Ubiquitin carboxyl-terminal hydrolase</fullName>
        <ecNumber evidence="8">3.4.19.12</ecNumber>
    </recommendedName>
</protein>
<evidence type="ECO:0000313" key="11">
    <source>
        <dbReference type="Proteomes" id="UP001221142"/>
    </source>
</evidence>
<dbReference type="PANTHER" id="PTHR10589">
    <property type="entry name" value="UBIQUITIN CARBOXYL-TERMINAL HYDROLASE"/>
    <property type="match status" value="1"/>
</dbReference>
<dbReference type="Proteomes" id="UP001221142">
    <property type="component" value="Unassembled WGS sequence"/>
</dbReference>
<evidence type="ECO:0000256" key="6">
    <source>
        <dbReference type="ARBA" id="ARBA00022807"/>
    </source>
</evidence>
<evidence type="ECO:0000259" key="9">
    <source>
        <dbReference type="PROSITE" id="PS52048"/>
    </source>
</evidence>
<keyword evidence="3 7" id="KW-0645">Protease</keyword>
<reference evidence="10" key="1">
    <citation type="submission" date="2023-03" db="EMBL/GenBank/DDBJ databases">
        <title>Massive genome expansion in bonnet fungi (Mycena s.s.) driven by repeated elements and novel gene families across ecological guilds.</title>
        <authorList>
            <consortium name="Lawrence Berkeley National Laboratory"/>
            <person name="Harder C.B."/>
            <person name="Miyauchi S."/>
            <person name="Viragh M."/>
            <person name="Kuo A."/>
            <person name="Thoen E."/>
            <person name="Andreopoulos B."/>
            <person name="Lu D."/>
            <person name="Skrede I."/>
            <person name="Drula E."/>
            <person name="Henrissat B."/>
            <person name="Morin E."/>
            <person name="Kohler A."/>
            <person name="Barry K."/>
            <person name="LaButti K."/>
            <person name="Morin E."/>
            <person name="Salamov A."/>
            <person name="Lipzen A."/>
            <person name="Mereny Z."/>
            <person name="Hegedus B."/>
            <person name="Baldrian P."/>
            <person name="Stursova M."/>
            <person name="Weitz H."/>
            <person name="Taylor A."/>
            <person name="Grigoriev I.V."/>
            <person name="Nagy L.G."/>
            <person name="Martin F."/>
            <person name="Kauserud H."/>
        </authorList>
    </citation>
    <scope>NUCLEOTIDE SEQUENCE</scope>
    <source>
        <strain evidence="10">9284</strain>
    </source>
</reference>
<dbReference type="InterPro" id="IPR001578">
    <property type="entry name" value="Peptidase_C12_UCH"/>
</dbReference>
<evidence type="ECO:0000256" key="8">
    <source>
        <dbReference type="RuleBase" id="RU361215"/>
    </source>
</evidence>
<dbReference type="EC" id="3.4.19.12" evidence="8"/>
<feature type="active site" description="Nucleophile" evidence="7">
    <location>
        <position position="106"/>
    </location>
</feature>
<evidence type="ECO:0000256" key="4">
    <source>
        <dbReference type="ARBA" id="ARBA00022786"/>
    </source>
</evidence>
<dbReference type="PANTHER" id="PTHR10589:SF17">
    <property type="entry name" value="UBIQUITIN CARBOXYL-TERMINAL HYDROLASE"/>
    <property type="match status" value="1"/>
</dbReference>
<evidence type="ECO:0000256" key="7">
    <source>
        <dbReference type="PROSITE-ProRule" id="PRU01393"/>
    </source>
</evidence>
<proteinExistence type="inferred from homology"/>
<dbReference type="SUPFAM" id="SSF54001">
    <property type="entry name" value="Cysteine proteinases"/>
    <property type="match status" value="1"/>
</dbReference>
<keyword evidence="6 7" id="KW-0788">Thiol protease</keyword>
<dbReference type="GO" id="GO:0005737">
    <property type="term" value="C:cytoplasm"/>
    <property type="evidence" value="ECO:0007669"/>
    <property type="project" value="TreeGrafter"/>
</dbReference>
<dbReference type="EMBL" id="JARKIF010000010">
    <property type="protein sequence ID" value="KAJ7628754.1"/>
    <property type="molecule type" value="Genomic_DNA"/>
</dbReference>
<dbReference type="InterPro" id="IPR038765">
    <property type="entry name" value="Papain-like_cys_pep_sf"/>
</dbReference>
<evidence type="ECO:0000256" key="3">
    <source>
        <dbReference type="ARBA" id="ARBA00022670"/>
    </source>
</evidence>
<dbReference type="GO" id="GO:0016579">
    <property type="term" value="P:protein deubiquitination"/>
    <property type="evidence" value="ECO:0007669"/>
    <property type="project" value="TreeGrafter"/>
</dbReference>
<dbReference type="PROSITE" id="PS52048">
    <property type="entry name" value="UCH_DOMAIN"/>
    <property type="match status" value="1"/>
</dbReference>
<dbReference type="PRINTS" id="PR00707">
    <property type="entry name" value="UBCTHYDRLASE"/>
</dbReference>
<feature type="site" description="Transition state stabilizer" evidence="7">
    <location>
        <position position="100"/>
    </location>
</feature>
<comment type="caution">
    <text evidence="10">The sequence shown here is derived from an EMBL/GenBank/DDBJ whole genome shotgun (WGS) entry which is preliminary data.</text>
</comment>
<evidence type="ECO:0000256" key="2">
    <source>
        <dbReference type="ARBA" id="ARBA00009326"/>
    </source>
</evidence>
<dbReference type="AlphaFoldDB" id="A0AAD7BRN4"/>
<dbReference type="Pfam" id="PF01088">
    <property type="entry name" value="Peptidase_C12"/>
    <property type="match status" value="1"/>
</dbReference>
<keyword evidence="11" id="KW-1185">Reference proteome</keyword>
<dbReference type="GO" id="GO:0004843">
    <property type="term" value="F:cysteine-type deubiquitinase activity"/>
    <property type="evidence" value="ECO:0007669"/>
    <property type="project" value="UniProtKB-UniRule"/>
</dbReference>
<evidence type="ECO:0000256" key="1">
    <source>
        <dbReference type="ARBA" id="ARBA00000707"/>
    </source>
</evidence>
<evidence type="ECO:0000256" key="5">
    <source>
        <dbReference type="ARBA" id="ARBA00022801"/>
    </source>
</evidence>